<dbReference type="FunFam" id="1.10.220.10:FF:000001">
    <property type="entry name" value="Annexin"/>
    <property type="match status" value="1"/>
</dbReference>
<dbReference type="PANTHER" id="PTHR10502">
    <property type="entry name" value="ANNEXIN"/>
    <property type="match status" value="1"/>
</dbReference>
<keyword evidence="5" id="KW-1185">Reference proteome</keyword>
<proteinExistence type="inferred from homology"/>
<dbReference type="GO" id="GO:0009409">
    <property type="term" value="P:response to cold"/>
    <property type="evidence" value="ECO:0007669"/>
    <property type="project" value="TreeGrafter"/>
</dbReference>
<dbReference type="InterPro" id="IPR018502">
    <property type="entry name" value="Annexin_repeat"/>
</dbReference>
<organism evidence="4 5">
    <name type="scientific">Quercus rubra</name>
    <name type="common">Northern red oak</name>
    <name type="synonym">Quercus borealis</name>
    <dbReference type="NCBI Taxonomy" id="3512"/>
    <lineage>
        <taxon>Eukaryota</taxon>
        <taxon>Viridiplantae</taxon>
        <taxon>Streptophyta</taxon>
        <taxon>Embryophyta</taxon>
        <taxon>Tracheophyta</taxon>
        <taxon>Spermatophyta</taxon>
        <taxon>Magnoliopsida</taxon>
        <taxon>eudicotyledons</taxon>
        <taxon>Gunneridae</taxon>
        <taxon>Pentapetalae</taxon>
        <taxon>rosids</taxon>
        <taxon>fabids</taxon>
        <taxon>Fagales</taxon>
        <taxon>Fagaceae</taxon>
        <taxon>Quercus</taxon>
    </lineage>
</organism>
<dbReference type="PANTHER" id="PTHR10502:SF102">
    <property type="entry name" value="ANNEXIN B11"/>
    <property type="match status" value="1"/>
</dbReference>
<dbReference type="GO" id="GO:0005544">
    <property type="term" value="F:calcium-dependent phospholipid binding"/>
    <property type="evidence" value="ECO:0007669"/>
    <property type="project" value="InterPro"/>
</dbReference>
<dbReference type="GO" id="GO:0005886">
    <property type="term" value="C:plasma membrane"/>
    <property type="evidence" value="ECO:0007669"/>
    <property type="project" value="TreeGrafter"/>
</dbReference>
<dbReference type="SUPFAM" id="SSF47874">
    <property type="entry name" value="Annexin"/>
    <property type="match status" value="1"/>
</dbReference>
<dbReference type="InterPro" id="IPR037104">
    <property type="entry name" value="Annexin_sf"/>
</dbReference>
<sequence length="325" mass="37071">MSTLRTDPGPTSPRSDAEKLHCAFGSGPPDPDFSSFYRYRQMLGCDKARVVHILAHRDATQRALIQKAYLEMYSEDILKRLSLKLSGNLETSVLLWMPDPVERDLQVVKQGLRLETENLQAATEVICSRTPSQIQSFKQQYLSKFEVHLEDDIDRQPLGHHRELLLAYVRQRRDEDLRYDTERAQEDSRALLGADECTFIRIFSERSRAQLAVVISAYSDLSGNSLEKAVKGKKWGPFGDALRTILSCSESPATYFAKVLHKAMKCLRVDHTTLIRVIVTRTEIDMKDIKAEYLTRYGKTLNDVVDLQTTGHYRTFLLSLLGPNC</sequence>
<evidence type="ECO:0000256" key="1">
    <source>
        <dbReference type="ARBA" id="ARBA00007831"/>
    </source>
</evidence>
<keyword evidence="3" id="KW-0041">Annexin</keyword>
<reference evidence="4 5" key="1">
    <citation type="journal article" date="2023" name="G3 (Bethesda)">
        <title>A haplotype-resolved chromosome-scale genome for Quercus rubra L. provides insights into the genetics of adaptive traits for red oak species.</title>
        <authorList>
            <person name="Kapoor B."/>
            <person name="Jenkins J."/>
            <person name="Schmutz J."/>
            <person name="Zhebentyayeva T."/>
            <person name="Kuelheim C."/>
            <person name="Coggeshall M."/>
            <person name="Heim C."/>
            <person name="Lasky J.R."/>
            <person name="Leites L."/>
            <person name="Islam-Faridi N."/>
            <person name="Romero-Severson J."/>
            <person name="DeLeo V.L."/>
            <person name="Lucas S.M."/>
            <person name="Lazic D."/>
            <person name="Gailing O."/>
            <person name="Carlson J."/>
            <person name="Staton M."/>
        </authorList>
    </citation>
    <scope>NUCLEOTIDE SEQUENCE [LARGE SCALE GENOMIC DNA]</scope>
    <source>
        <strain evidence="4">Pseudo-F2</strain>
    </source>
</reference>
<evidence type="ECO:0000313" key="5">
    <source>
        <dbReference type="Proteomes" id="UP001324115"/>
    </source>
</evidence>
<evidence type="ECO:0000256" key="2">
    <source>
        <dbReference type="ARBA" id="ARBA00022737"/>
    </source>
</evidence>
<dbReference type="PRINTS" id="PR00196">
    <property type="entry name" value="ANNEXIN"/>
</dbReference>
<evidence type="ECO:0000313" key="4">
    <source>
        <dbReference type="EMBL" id="KAK4567222.1"/>
    </source>
</evidence>
<dbReference type="Proteomes" id="UP001324115">
    <property type="component" value="Unassembled WGS sequence"/>
</dbReference>
<dbReference type="Pfam" id="PF00191">
    <property type="entry name" value="Annexin"/>
    <property type="match status" value="4"/>
</dbReference>
<dbReference type="GO" id="GO:0005737">
    <property type="term" value="C:cytoplasm"/>
    <property type="evidence" value="ECO:0007669"/>
    <property type="project" value="TreeGrafter"/>
</dbReference>
<dbReference type="GO" id="GO:0009408">
    <property type="term" value="P:response to heat"/>
    <property type="evidence" value="ECO:0007669"/>
    <property type="project" value="TreeGrafter"/>
</dbReference>
<dbReference type="GO" id="GO:0005509">
    <property type="term" value="F:calcium ion binding"/>
    <property type="evidence" value="ECO:0007669"/>
    <property type="project" value="InterPro"/>
</dbReference>
<dbReference type="SMART" id="SM00335">
    <property type="entry name" value="ANX"/>
    <property type="match status" value="4"/>
</dbReference>
<gene>
    <name evidence="4" type="ORF">RGQ29_003152</name>
</gene>
<dbReference type="GO" id="GO:0009651">
    <property type="term" value="P:response to salt stress"/>
    <property type="evidence" value="ECO:0007669"/>
    <property type="project" value="TreeGrafter"/>
</dbReference>
<dbReference type="GO" id="GO:0001786">
    <property type="term" value="F:phosphatidylserine binding"/>
    <property type="evidence" value="ECO:0007669"/>
    <property type="project" value="TreeGrafter"/>
</dbReference>
<protein>
    <recommendedName>
        <fullName evidence="6">Annexin</fullName>
    </recommendedName>
</protein>
<dbReference type="GO" id="GO:0009414">
    <property type="term" value="P:response to water deprivation"/>
    <property type="evidence" value="ECO:0007669"/>
    <property type="project" value="TreeGrafter"/>
</dbReference>
<evidence type="ECO:0000256" key="3">
    <source>
        <dbReference type="ARBA" id="ARBA00023216"/>
    </source>
</evidence>
<dbReference type="PROSITE" id="PS51897">
    <property type="entry name" value="ANNEXIN_2"/>
    <property type="match status" value="3"/>
</dbReference>
<comment type="caution">
    <text evidence="4">The sequence shown here is derived from an EMBL/GenBank/DDBJ whole genome shotgun (WGS) entry which is preliminary data.</text>
</comment>
<dbReference type="AlphaFoldDB" id="A0AAN7EC77"/>
<dbReference type="EMBL" id="JAXUIC010000010">
    <property type="protein sequence ID" value="KAK4567222.1"/>
    <property type="molecule type" value="Genomic_DNA"/>
</dbReference>
<comment type="similarity">
    <text evidence="1">Belongs to the annexin family.</text>
</comment>
<keyword evidence="2" id="KW-0677">Repeat</keyword>
<dbReference type="InterPro" id="IPR001464">
    <property type="entry name" value="Annexin"/>
</dbReference>
<evidence type="ECO:0008006" key="6">
    <source>
        <dbReference type="Google" id="ProtNLM"/>
    </source>
</evidence>
<dbReference type="Gene3D" id="1.10.220.10">
    <property type="entry name" value="Annexin"/>
    <property type="match status" value="4"/>
</dbReference>
<accession>A0AAN7EC77</accession>
<name>A0AAN7EC77_QUERU</name>